<comment type="caution">
    <text evidence="2">The sequence shown here is derived from an EMBL/GenBank/DDBJ whole genome shotgun (WGS) entry which is preliminary data.</text>
</comment>
<keyword evidence="3" id="KW-1185">Reference proteome</keyword>
<gene>
    <name evidence="2" type="ORF">EDD53_1648</name>
</gene>
<protein>
    <submittedName>
        <fullName evidence="2">Hint domain-containing protein</fullName>
    </submittedName>
</protein>
<name>A0A3N4U931_9RHOB</name>
<sequence length="366" mass="39271">MAISTHHAIFLGNFTDADSNDGSGSIGIENPGTYLGTFGSAGAPLSDQIIDVDYNDSNNDNSMSTDNISTADTLSYDAGSGPVTAQVDSLVVVDVTVTYSNGTTHAFSNAVMYQDTTGNLFLINSNFAGTDLNGTNNLPIQSINVTTITGSGYTGLTHNASQDFVCFVLGTAILTPLGEVPIEKLGVGDQVMTMDHGPRPIRWIGRRKVQVCNKLAPVRIKVGALGNGLPHTDLLVSQQHRMLLRSRIVRRMLDVDETLVPAKSLVDLPGICIDRFDREVTYLHLLLDAHEVLFANGAPSESLLLGPQALKIMGPAARDEILTIFPELAEQDALSGAARMIAPGRAQRKLFARHSKNAKPLYLEEI</sequence>
<feature type="domain" description="Hedgehog/Intein (Hint)" evidence="1">
    <location>
        <begin position="165"/>
        <end position="306"/>
    </location>
</feature>
<reference evidence="2 3" key="1">
    <citation type="submission" date="2018-11" db="EMBL/GenBank/DDBJ databases">
        <title>Genomic Encyclopedia of Type Strains, Phase IV (KMG-IV): sequencing the most valuable type-strain genomes for metagenomic binning, comparative biology and taxonomic classification.</title>
        <authorList>
            <person name="Goeker M."/>
        </authorList>
    </citation>
    <scope>NUCLEOTIDE SEQUENCE [LARGE SCALE GENOMIC DNA]</scope>
    <source>
        <strain evidence="2 3">DSM 104731</strain>
    </source>
</reference>
<dbReference type="Pfam" id="PF13403">
    <property type="entry name" value="Hint_2"/>
    <property type="match status" value="1"/>
</dbReference>
<dbReference type="InterPro" id="IPR028992">
    <property type="entry name" value="Hedgehog/Intein_dom"/>
</dbReference>
<proteinExistence type="predicted"/>
<evidence type="ECO:0000259" key="1">
    <source>
        <dbReference type="Pfam" id="PF13403"/>
    </source>
</evidence>
<dbReference type="Proteomes" id="UP000269689">
    <property type="component" value="Unassembled WGS sequence"/>
</dbReference>
<dbReference type="InterPro" id="IPR036844">
    <property type="entry name" value="Hint_dom_sf"/>
</dbReference>
<evidence type="ECO:0000313" key="3">
    <source>
        <dbReference type="Proteomes" id="UP000269689"/>
    </source>
</evidence>
<accession>A0A3N4U931</accession>
<dbReference type="Gene3D" id="2.170.16.10">
    <property type="entry name" value="Hedgehog/Intein (Hint) domain"/>
    <property type="match status" value="1"/>
</dbReference>
<dbReference type="RefSeq" id="WP_246002296.1">
    <property type="nucleotide sequence ID" value="NZ_RKQK01000002.1"/>
</dbReference>
<dbReference type="EMBL" id="RKQK01000002">
    <property type="protein sequence ID" value="RPE67243.1"/>
    <property type="molecule type" value="Genomic_DNA"/>
</dbReference>
<dbReference type="SUPFAM" id="SSF51294">
    <property type="entry name" value="Hedgehog/intein (Hint) domain"/>
    <property type="match status" value="1"/>
</dbReference>
<dbReference type="AlphaFoldDB" id="A0A3N4U931"/>
<evidence type="ECO:0000313" key="2">
    <source>
        <dbReference type="EMBL" id="RPE67243.1"/>
    </source>
</evidence>
<organism evidence="2 3">
    <name type="scientific">Pacificibacter maritimus</name>
    <dbReference type="NCBI Taxonomy" id="762213"/>
    <lineage>
        <taxon>Bacteria</taxon>
        <taxon>Pseudomonadati</taxon>
        <taxon>Pseudomonadota</taxon>
        <taxon>Alphaproteobacteria</taxon>
        <taxon>Rhodobacterales</taxon>
        <taxon>Roseobacteraceae</taxon>
        <taxon>Pacificibacter</taxon>
    </lineage>
</organism>